<organism evidence="1">
    <name type="scientific">Klebsiella pneumoniae</name>
    <dbReference type="NCBI Taxonomy" id="573"/>
    <lineage>
        <taxon>Bacteria</taxon>
        <taxon>Pseudomonadati</taxon>
        <taxon>Pseudomonadota</taxon>
        <taxon>Gammaproteobacteria</taxon>
        <taxon>Enterobacterales</taxon>
        <taxon>Enterobacteriaceae</taxon>
        <taxon>Klebsiella/Raoultella group</taxon>
        <taxon>Klebsiella</taxon>
        <taxon>Klebsiella pneumoniae complex</taxon>
    </lineage>
</organism>
<protein>
    <submittedName>
        <fullName evidence="1">Uncharacterized protein</fullName>
    </submittedName>
</protein>
<comment type="caution">
    <text evidence="1">The sequence shown here is derived from an EMBL/GenBank/DDBJ whole genome shotgun (WGS) entry which is preliminary data.</text>
</comment>
<dbReference type="RefSeq" id="WP_063929541.1">
    <property type="nucleotide sequence ID" value="NZ_CABVMG010000057.1"/>
</dbReference>
<reference evidence="1" key="1">
    <citation type="submission" date="2019-01" db="EMBL/GenBank/DDBJ databases">
        <authorList>
            <person name="Lista F."/>
            <person name="Anselmo A."/>
        </authorList>
    </citation>
    <scope>NUCLEOTIDE SEQUENCE</scope>
    <source>
        <strain evidence="1">11S</strain>
    </source>
</reference>
<sequence>MRLKNWLIPLIAWIVIFMGLKLILGGGCNDGWGSSSIGRMGACSHHGGVNHTPGFIAFFISTAIAAYLFFKIDEMDTRKIKNAHSIQASYFEMESTSAPFNPCYSLRLSSKEINFTHSFSWDGDKTVINIPSSPEELKYILSLSEKIKKDIENFREENTTFGCDGESVSIKTFNGSQEMSFVTPMLFISFESISPATLEMMTYLRNRLGFDLH</sequence>
<name>A0A483HV24_KLEPN</name>
<proteinExistence type="predicted"/>
<dbReference type="EMBL" id="SDCL01000064">
    <property type="protein sequence ID" value="TCX25582.1"/>
    <property type="molecule type" value="Genomic_DNA"/>
</dbReference>
<dbReference type="AlphaFoldDB" id="A0A483HV24"/>
<accession>A0A483HV24</accession>
<evidence type="ECO:0000313" key="1">
    <source>
        <dbReference type="EMBL" id="TCX25582.1"/>
    </source>
</evidence>
<gene>
    <name evidence="1" type="ORF">ETE67_27480</name>
</gene>